<name>A0A199UQ85_ANACO</name>
<evidence type="ECO:0000256" key="2">
    <source>
        <dbReference type="ARBA" id="ARBA00022833"/>
    </source>
</evidence>
<dbReference type="InterPro" id="IPR011011">
    <property type="entry name" value="Znf_FYVE_PHD"/>
</dbReference>
<keyword evidence="1" id="KW-0479">Metal-binding</keyword>
<evidence type="ECO:0000256" key="1">
    <source>
        <dbReference type="ARBA" id="ARBA00022771"/>
    </source>
</evidence>
<gene>
    <name evidence="3" type="ORF">ACMD2_06200</name>
</gene>
<dbReference type="InterPro" id="IPR053057">
    <property type="entry name" value="XLG_GTP-binding"/>
</dbReference>
<dbReference type="EMBL" id="LSRQ01005888">
    <property type="protein sequence ID" value="OAY66816.1"/>
    <property type="molecule type" value="Genomic_DNA"/>
</dbReference>
<keyword evidence="2" id="KW-0862">Zinc</keyword>
<evidence type="ECO:0000313" key="3">
    <source>
        <dbReference type="EMBL" id="OAY66816.1"/>
    </source>
</evidence>
<proteinExistence type="predicted"/>
<dbReference type="Proteomes" id="UP000092600">
    <property type="component" value="Unassembled WGS sequence"/>
</dbReference>
<dbReference type="GO" id="GO:0008270">
    <property type="term" value="F:zinc ion binding"/>
    <property type="evidence" value="ECO:0007669"/>
    <property type="project" value="UniProtKB-KW"/>
</dbReference>
<sequence>MGDKATLAKARQELEELYHGVPDDSVDLSFKDLLSFQQNEVAERKTANISMLPIREERTIDGPKTSMISSFGKSPSLDFVKGLQAVRDREQNIDAEQELHRERVARNSFKRGNVGGARNVVHENSQVYNDFSAMSMVGPLEERGGRRRQGIPHSNICALCSIYIYFFRHRCLVCGRVYCRQCVRIGMGEMSEGRKCTECLGRRFSQRSPHNQFA</sequence>
<protein>
    <recommendedName>
        <fullName evidence="5">FYVE-type domain-containing protein</fullName>
    </recommendedName>
</protein>
<keyword evidence="1" id="KW-0863">Zinc-finger</keyword>
<comment type="caution">
    <text evidence="3">The sequence shown here is derived from an EMBL/GenBank/DDBJ whole genome shotgun (WGS) entry which is preliminary data.</text>
</comment>
<reference evidence="3 4" key="1">
    <citation type="journal article" date="2016" name="DNA Res.">
        <title>The draft genome of MD-2 pineapple using hybrid error correction of long reads.</title>
        <authorList>
            <person name="Redwan R.M."/>
            <person name="Saidin A."/>
            <person name="Kumar S.V."/>
        </authorList>
    </citation>
    <scope>NUCLEOTIDE SEQUENCE [LARGE SCALE GENOMIC DNA]</scope>
    <source>
        <strain evidence="4">cv. MD2</strain>
        <tissue evidence="3">Leaf</tissue>
    </source>
</reference>
<dbReference type="SUPFAM" id="SSF57903">
    <property type="entry name" value="FYVE/PHD zinc finger"/>
    <property type="match status" value="1"/>
</dbReference>
<accession>A0A199UQ85</accession>
<evidence type="ECO:0000313" key="4">
    <source>
        <dbReference type="Proteomes" id="UP000092600"/>
    </source>
</evidence>
<organism evidence="3 4">
    <name type="scientific">Ananas comosus</name>
    <name type="common">Pineapple</name>
    <name type="synonym">Ananas ananas</name>
    <dbReference type="NCBI Taxonomy" id="4615"/>
    <lineage>
        <taxon>Eukaryota</taxon>
        <taxon>Viridiplantae</taxon>
        <taxon>Streptophyta</taxon>
        <taxon>Embryophyta</taxon>
        <taxon>Tracheophyta</taxon>
        <taxon>Spermatophyta</taxon>
        <taxon>Magnoliopsida</taxon>
        <taxon>Liliopsida</taxon>
        <taxon>Poales</taxon>
        <taxon>Bromeliaceae</taxon>
        <taxon>Bromelioideae</taxon>
        <taxon>Ananas</taxon>
    </lineage>
</organism>
<dbReference type="STRING" id="4615.A0A199UQ85"/>
<dbReference type="PANTHER" id="PTHR36486:SF2">
    <property type="entry name" value="OS01G0977800 PROTEIN"/>
    <property type="match status" value="1"/>
</dbReference>
<evidence type="ECO:0008006" key="5">
    <source>
        <dbReference type="Google" id="ProtNLM"/>
    </source>
</evidence>
<dbReference type="AlphaFoldDB" id="A0A199UQ85"/>
<dbReference type="PANTHER" id="PTHR36486">
    <property type="entry name" value="OS01G0977800 PROTEIN"/>
    <property type="match status" value="1"/>
</dbReference>